<dbReference type="AlphaFoldDB" id="A0AAP7GSQ7"/>
<organism evidence="1 2">
    <name type="scientific">Stenotrophomonas maltophilia</name>
    <name type="common">Pseudomonas maltophilia</name>
    <name type="synonym">Xanthomonas maltophilia</name>
    <dbReference type="NCBI Taxonomy" id="40324"/>
    <lineage>
        <taxon>Bacteria</taxon>
        <taxon>Pseudomonadati</taxon>
        <taxon>Pseudomonadota</taxon>
        <taxon>Gammaproteobacteria</taxon>
        <taxon>Lysobacterales</taxon>
        <taxon>Lysobacteraceae</taxon>
        <taxon>Stenotrophomonas</taxon>
        <taxon>Stenotrophomonas maltophilia group</taxon>
    </lineage>
</organism>
<reference evidence="1 2" key="1">
    <citation type="submission" date="2016-05" db="EMBL/GenBank/DDBJ databases">
        <title>Draft Genome Sequences of Stenotrophomonas maltophilia Strains Sm32COP, Sm41DVV, Sm46PAILV, SmF3, SmF22, SmSOFb1 and SmCVFa1, Isolated from Different Manures, in France.</title>
        <authorList>
            <person name="Nazaret S."/>
            <person name="Bodilis J."/>
        </authorList>
    </citation>
    <scope>NUCLEOTIDE SEQUENCE [LARGE SCALE GENOMIC DNA]</scope>
    <source>
        <strain evidence="1 2">Sm41DVV</strain>
    </source>
</reference>
<comment type="caution">
    <text evidence="1">The sequence shown here is derived from an EMBL/GenBank/DDBJ whole genome shotgun (WGS) entry which is preliminary data.</text>
</comment>
<protein>
    <submittedName>
        <fullName evidence="1">Uncharacterized protein</fullName>
    </submittedName>
</protein>
<sequence length="109" mass="11208">MLNAMIVVALAAGPTASAPYGDCLLANLQPGLSDRAVQLVQQACAAKHPDSFAASVELERRYSVQRQARFDADRAAAERAANAAARAANVAATVAAEREAAEAKAATAK</sequence>
<gene>
    <name evidence="1" type="ORF">A9K56_14175</name>
</gene>
<accession>A0AAP7GSQ7</accession>
<dbReference type="Proteomes" id="UP000092125">
    <property type="component" value="Unassembled WGS sequence"/>
</dbReference>
<dbReference type="EMBL" id="LYVI01000009">
    <property type="protein sequence ID" value="OBU60467.1"/>
    <property type="molecule type" value="Genomic_DNA"/>
</dbReference>
<evidence type="ECO:0000313" key="2">
    <source>
        <dbReference type="Proteomes" id="UP000092125"/>
    </source>
</evidence>
<proteinExistence type="predicted"/>
<name>A0AAP7GSQ7_STEMA</name>
<dbReference type="RefSeq" id="WP_065182596.1">
    <property type="nucleotide sequence ID" value="NZ_LYVI01000009.1"/>
</dbReference>
<evidence type="ECO:0000313" key="1">
    <source>
        <dbReference type="EMBL" id="OBU60467.1"/>
    </source>
</evidence>